<reference evidence="2" key="2">
    <citation type="journal article" date="2021" name="PeerJ">
        <title>Extensive microbial diversity within the chicken gut microbiome revealed by metagenomics and culture.</title>
        <authorList>
            <person name="Gilroy R."/>
            <person name="Ravi A."/>
            <person name="Getino M."/>
            <person name="Pursley I."/>
            <person name="Horton D.L."/>
            <person name="Alikhan N.F."/>
            <person name="Baker D."/>
            <person name="Gharbi K."/>
            <person name="Hall N."/>
            <person name="Watson M."/>
            <person name="Adriaenssens E.M."/>
            <person name="Foster-Nyarko E."/>
            <person name="Jarju S."/>
            <person name="Secka A."/>
            <person name="Antonio M."/>
            <person name="Oren A."/>
            <person name="Chaudhuri R.R."/>
            <person name="La Ragione R."/>
            <person name="Hildebrand F."/>
            <person name="Pallen M.J."/>
        </authorList>
    </citation>
    <scope>NUCLEOTIDE SEQUENCE</scope>
    <source>
        <strain evidence="2">CHK152-2871</strain>
    </source>
</reference>
<feature type="chain" id="PRO_5038887381" evidence="1">
    <location>
        <begin position="42"/>
        <end position="107"/>
    </location>
</feature>
<proteinExistence type="predicted"/>
<keyword evidence="1" id="KW-0732">Signal</keyword>
<evidence type="ECO:0000256" key="1">
    <source>
        <dbReference type="SAM" id="SignalP"/>
    </source>
</evidence>
<dbReference type="EMBL" id="DVJQ01000028">
    <property type="protein sequence ID" value="HIS74036.1"/>
    <property type="molecule type" value="Genomic_DNA"/>
</dbReference>
<evidence type="ECO:0000313" key="3">
    <source>
        <dbReference type="Proteomes" id="UP000886865"/>
    </source>
</evidence>
<dbReference type="Proteomes" id="UP000886865">
    <property type="component" value="Unassembled WGS sequence"/>
</dbReference>
<name>A0A9D1FHP4_9BACT</name>
<feature type="signal peptide" evidence="1">
    <location>
        <begin position="1"/>
        <end position="41"/>
    </location>
</feature>
<reference evidence="2" key="1">
    <citation type="submission" date="2020-10" db="EMBL/GenBank/DDBJ databases">
        <authorList>
            <person name="Gilroy R."/>
        </authorList>
    </citation>
    <scope>NUCLEOTIDE SEQUENCE</scope>
    <source>
        <strain evidence="2">CHK152-2871</strain>
    </source>
</reference>
<organism evidence="2 3">
    <name type="scientific">Candidatus Galligastranaerophilus intestinavium</name>
    <dbReference type="NCBI Taxonomy" id="2840836"/>
    <lineage>
        <taxon>Bacteria</taxon>
        <taxon>Candidatus Galligastranaerophilus</taxon>
    </lineage>
</organism>
<comment type="caution">
    <text evidence="2">The sequence shown here is derived from an EMBL/GenBank/DDBJ whole genome shotgun (WGS) entry which is preliminary data.</text>
</comment>
<gene>
    <name evidence="2" type="ORF">IAA86_03335</name>
</gene>
<accession>A0A9D1FHP4</accession>
<dbReference type="AlphaFoldDB" id="A0A9D1FHP4"/>
<protein>
    <submittedName>
        <fullName evidence="2">Uncharacterized protein</fullName>
    </submittedName>
</protein>
<evidence type="ECO:0000313" key="2">
    <source>
        <dbReference type="EMBL" id="HIS74036.1"/>
    </source>
</evidence>
<sequence>MCTIKNELKYRKIDIMITNSCKTFMLAMSLFVLVNASYAHSTNINAKPEIKSQETQIIKDDKAENKVEKITGAAEPVEKFEYNSCENEQGIPACKVEYLINEKKQDK</sequence>